<protein>
    <submittedName>
        <fullName evidence="3">Uncharacterized protein</fullName>
    </submittedName>
</protein>
<feature type="non-terminal residue" evidence="3">
    <location>
        <position position="60"/>
    </location>
</feature>
<evidence type="ECO:0000313" key="3">
    <source>
        <dbReference type="EMBL" id="CAF4381585.1"/>
    </source>
</evidence>
<dbReference type="Pfam" id="PF00057">
    <property type="entry name" value="Ldl_recept_a"/>
    <property type="match status" value="1"/>
</dbReference>
<dbReference type="Proteomes" id="UP000676336">
    <property type="component" value="Unassembled WGS sequence"/>
</dbReference>
<evidence type="ECO:0000256" key="2">
    <source>
        <dbReference type="PROSITE-ProRule" id="PRU00124"/>
    </source>
</evidence>
<keyword evidence="1 2" id="KW-1015">Disulfide bond</keyword>
<dbReference type="EMBL" id="CAJOBI010053124">
    <property type="protein sequence ID" value="CAF4381585.1"/>
    <property type="molecule type" value="Genomic_DNA"/>
</dbReference>
<dbReference type="AlphaFoldDB" id="A0A8S2V6M8"/>
<dbReference type="InterPro" id="IPR036055">
    <property type="entry name" value="LDL_receptor-like_sf"/>
</dbReference>
<feature type="disulfide bond" evidence="2">
    <location>
        <begin position="21"/>
        <end position="36"/>
    </location>
</feature>
<comment type="caution">
    <text evidence="3">The sequence shown here is derived from an EMBL/GenBank/DDBJ whole genome shotgun (WGS) entry which is preliminary data.</text>
</comment>
<dbReference type="InterPro" id="IPR023415">
    <property type="entry name" value="LDLR_class-A_CS"/>
</dbReference>
<dbReference type="InterPro" id="IPR002172">
    <property type="entry name" value="LDrepeatLR_classA_rpt"/>
</dbReference>
<evidence type="ECO:0000256" key="1">
    <source>
        <dbReference type="ARBA" id="ARBA00023157"/>
    </source>
</evidence>
<organism evidence="3 4">
    <name type="scientific">Rotaria magnacalcarata</name>
    <dbReference type="NCBI Taxonomy" id="392030"/>
    <lineage>
        <taxon>Eukaryota</taxon>
        <taxon>Metazoa</taxon>
        <taxon>Spiralia</taxon>
        <taxon>Gnathifera</taxon>
        <taxon>Rotifera</taxon>
        <taxon>Eurotatoria</taxon>
        <taxon>Bdelloidea</taxon>
        <taxon>Philodinida</taxon>
        <taxon>Philodinidae</taxon>
        <taxon>Rotaria</taxon>
    </lineage>
</organism>
<dbReference type="PROSITE" id="PS01209">
    <property type="entry name" value="LDLRA_1"/>
    <property type="match status" value="1"/>
</dbReference>
<comment type="caution">
    <text evidence="2">Lacks conserved residue(s) required for the propagation of feature annotation.</text>
</comment>
<accession>A0A8S2V6M8</accession>
<proteinExistence type="predicted"/>
<evidence type="ECO:0000313" key="4">
    <source>
        <dbReference type="Proteomes" id="UP000676336"/>
    </source>
</evidence>
<gene>
    <name evidence="3" type="ORF">SMN809_LOCUS29598</name>
</gene>
<sequence length="60" mass="7152">MLGDRFLCDKQTKCMAHTFICNGIFDCEDRTDELICFWNHHQCYTGQFPCWQSGKCIQQR</sequence>
<dbReference type="Gene3D" id="4.10.400.10">
    <property type="entry name" value="Low-density Lipoprotein Receptor"/>
    <property type="match status" value="1"/>
</dbReference>
<reference evidence="3" key="1">
    <citation type="submission" date="2021-02" db="EMBL/GenBank/DDBJ databases">
        <authorList>
            <person name="Nowell W R."/>
        </authorList>
    </citation>
    <scope>NUCLEOTIDE SEQUENCE</scope>
</reference>
<name>A0A8S2V6M8_9BILA</name>
<dbReference type="PROSITE" id="PS50068">
    <property type="entry name" value="LDLRA_2"/>
    <property type="match status" value="1"/>
</dbReference>
<dbReference type="SUPFAM" id="SSF57424">
    <property type="entry name" value="LDL receptor-like module"/>
    <property type="match status" value="1"/>
</dbReference>